<evidence type="ECO:0000313" key="2">
    <source>
        <dbReference type="Proteomes" id="UP000449193"/>
    </source>
</evidence>
<proteinExistence type="predicted"/>
<accession>A0A6I3Q8C2</accession>
<evidence type="ECO:0000313" key="1">
    <source>
        <dbReference type="EMBL" id="MTS51654.1"/>
    </source>
</evidence>
<sequence>MANGVCLGYKKPGNINDPICKAYHLIVEDVLTKHPGICSYDDIVRCAKEGSMLFSDEGQLTWEKSGRFWTELILVLPCYHEDALAVFGKRVRMGYGNPDSDAKVKALEKLLQALFPMYTLFINHFDEEAAADNQKHREMFESHWGFFAGTNVQPPVPVRDKDITEDDFSPYLRMLLSRFPEFFEQEEHEQFKEYYWGAIQDLLCACYNDNPELAVKMWRSMYEYPFTYNNPAAHEFLDAMMENLVESDNPGALLDIIARDDSLKRLIFCSEGNDELRQMLLSLCRQLQRNELCIELEKLYADYMDRQYHYVLT</sequence>
<dbReference type="AlphaFoldDB" id="A0A6I3Q8C2"/>
<name>A0A6I3Q8C2_9FIRM</name>
<dbReference type="EMBL" id="WMZR01000009">
    <property type="protein sequence ID" value="MTS51654.1"/>
    <property type="molecule type" value="Genomic_DNA"/>
</dbReference>
<dbReference type="Proteomes" id="UP000449193">
    <property type="component" value="Unassembled WGS sequence"/>
</dbReference>
<protein>
    <submittedName>
        <fullName evidence="1">Uncharacterized protein</fullName>
    </submittedName>
</protein>
<comment type="caution">
    <text evidence="1">The sequence shown here is derived from an EMBL/GenBank/DDBJ whole genome shotgun (WGS) entry which is preliminary data.</text>
</comment>
<reference evidence="1 2" key="1">
    <citation type="journal article" date="2019" name="Nat. Med.">
        <title>A library of human gut bacterial isolates paired with longitudinal multiomics data enables mechanistic microbiome research.</title>
        <authorList>
            <person name="Poyet M."/>
            <person name="Groussin M."/>
            <person name="Gibbons S.M."/>
            <person name="Avila-Pacheco J."/>
            <person name="Jiang X."/>
            <person name="Kearney S.M."/>
            <person name="Perrotta A.R."/>
            <person name="Berdy B."/>
            <person name="Zhao S."/>
            <person name="Lieberman T.D."/>
            <person name="Swanson P.K."/>
            <person name="Smith M."/>
            <person name="Roesemann S."/>
            <person name="Alexander J.E."/>
            <person name="Rich S.A."/>
            <person name="Livny J."/>
            <person name="Vlamakis H."/>
            <person name="Clish C."/>
            <person name="Bullock K."/>
            <person name="Deik A."/>
            <person name="Scott J."/>
            <person name="Pierce K.A."/>
            <person name="Xavier R.J."/>
            <person name="Alm E.J."/>
        </authorList>
    </citation>
    <scope>NUCLEOTIDE SEQUENCE [LARGE SCALE GENOMIC DNA]</scope>
    <source>
        <strain evidence="1 2">BIOML-A7</strain>
    </source>
</reference>
<dbReference type="RefSeq" id="WP_155201766.1">
    <property type="nucleotide sequence ID" value="NZ_WMZL01000035.1"/>
</dbReference>
<gene>
    <name evidence="1" type="ORF">GMD52_08885</name>
</gene>
<organism evidence="1 2">
    <name type="scientific">Ruthenibacterium lactatiformans</name>
    <dbReference type="NCBI Taxonomy" id="1550024"/>
    <lineage>
        <taxon>Bacteria</taxon>
        <taxon>Bacillati</taxon>
        <taxon>Bacillota</taxon>
        <taxon>Clostridia</taxon>
        <taxon>Eubacteriales</taxon>
        <taxon>Oscillospiraceae</taxon>
        <taxon>Ruthenibacterium</taxon>
    </lineage>
</organism>